<dbReference type="PANTHER" id="PTHR33446:SF2">
    <property type="entry name" value="PROTEIN TONB"/>
    <property type="match status" value="1"/>
</dbReference>
<keyword evidence="3" id="KW-1185">Reference proteome</keyword>
<evidence type="ECO:0000259" key="1">
    <source>
        <dbReference type="PROSITE" id="PS52015"/>
    </source>
</evidence>
<reference evidence="2 3" key="1">
    <citation type="submission" date="2019-02" db="EMBL/GenBank/DDBJ databases">
        <title>Genomic Encyclopedia of Type Strains, Phase IV (KMG-IV): sequencing the most valuable type-strain genomes for metagenomic binning, comparative biology and taxonomic classification.</title>
        <authorList>
            <person name="Goeker M."/>
        </authorList>
    </citation>
    <scope>NUCLEOTIDE SEQUENCE [LARGE SCALE GENOMIC DNA]</scope>
    <source>
        <strain evidence="2 3">DSM 18116</strain>
    </source>
</reference>
<evidence type="ECO:0000313" key="2">
    <source>
        <dbReference type="EMBL" id="RZS72598.1"/>
    </source>
</evidence>
<dbReference type="GO" id="GO:0031992">
    <property type="term" value="F:energy transducer activity"/>
    <property type="evidence" value="ECO:0007669"/>
    <property type="project" value="TreeGrafter"/>
</dbReference>
<sequence length="162" mass="17811">MMKLILQISILVVFFLSFFSNSSSGEMKKNIPVQMQSDTVPSSPGKMKKATQQSMFAGGMDSLKRFIAANLIYPDSALKYEIEASVNVRFTVDKHGAVRDVHLKPKDPVPGFGLAEEAIRVVSSMPKWEPALLKGKPVASYKILPIVFRLEKEDAAAPAPDN</sequence>
<dbReference type="InterPro" id="IPR051045">
    <property type="entry name" value="TonB-dependent_transducer"/>
</dbReference>
<proteinExistence type="predicted"/>
<dbReference type="SUPFAM" id="SSF74653">
    <property type="entry name" value="TolA/TonB C-terminal domain"/>
    <property type="match status" value="1"/>
</dbReference>
<evidence type="ECO:0000313" key="3">
    <source>
        <dbReference type="Proteomes" id="UP000293874"/>
    </source>
</evidence>
<dbReference type="AlphaFoldDB" id="A0A4Q7MVF8"/>
<dbReference type="GO" id="GO:0055085">
    <property type="term" value="P:transmembrane transport"/>
    <property type="evidence" value="ECO:0007669"/>
    <property type="project" value="InterPro"/>
</dbReference>
<dbReference type="InterPro" id="IPR037682">
    <property type="entry name" value="TonB_C"/>
</dbReference>
<comment type="caution">
    <text evidence="2">The sequence shown here is derived from an EMBL/GenBank/DDBJ whole genome shotgun (WGS) entry which is preliminary data.</text>
</comment>
<feature type="domain" description="TonB C-terminal" evidence="1">
    <location>
        <begin position="58"/>
        <end position="157"/>
    </location>
</feature>
<name>A0A4Q7MVF8_9BACT</name>
<organism evidence="2 3">
    <name type="scientific">Pseudobacter ginsenosidimutans</name>
    <dbReference type="NCBI Taxonomy" id="661488"/>
    <lineage>
        <taxon>Bacteria</taxon>
        <taxon>Pseudomonadati</taxon>
        <taxon>Bacteroidota</taxon>
        <taxon>Chitinophagia</taxon>
        <taxon>Chitinophagales</taxon>
        <taxon>Chitinophagaceae</taxon>
        <taxon>Pseudobacter</taxon>
    </lineage>
</organism>
<dbReference type="EMBL" id="SGXA01000002">
    <property type="protein sequence ID" value="RZS72598.1"/>
    <property type="molecule type" value="Genomic_DNA"/>
</dbReference>
<dbReference type="PANTHER" id="PTHR33446">
    <property type="entry name" value="PROTEIN TONB-RELATED"/>
    <property type="match status" value="1"/>
</dbReference>
<dbReference type="Gene3D" id="3.30.1150.10">
    <property type="match status" value="1"/>
</dbReference>
<protein>
    <submittedName>
        <fullName evidence="2">TonB-like protein</fullName>
    </submittedName>
</protein>
<dbReference type="Pfam" id="PF03544">
    <property type="entry name" value="TonB_C"/>
    <property type="match status" value="1"/>
</dbReference>
<dbReference type="Proteomes" id="UP000293874">
    <property type="component" value="Unassembled WGS sequence"/>
</dbReference>
<dbReference type="GO" id="GO:0098797">
    <property type="term" value="C:plasma membrane protein complex"/>
    <property type="evidence" value="ECO:0007669"/>
    <property type="project" value="TreeGrafter"/>
</dbReference>
<dbReference type="PROSITE" id="PS52015">
    <property type="entry name" value="TONB_CTD"/>
    <property type="match status" value="1"/>
</dbReference>
<dbReference type="RefSeq" id="WP_130542996.1">
    <property type="nucleotide sequence ID" value="NZ_CP042431.1"/>
</dbReference>
<gene>
    <name evidence="2" type="ORF">EV199_4519</name>
</gene>
<accession>A0A4Q7MVF8</accession>